<name>T0IU80_9SPHN</name>
<proteinExistence type="predicted"/>
<organism evidence="5 6">
    <name type="scientific">Sphingobium ummariense RL-3</name>
    <dbReference type="NCBI Taxonomy" id="1346791"/>
    <lineage>
        <taxon>Bacteria</taxon>
        <taxon>Pseudomonadati</taxon>
        <taxon>Pseudomonadota</taxon>
        <taxon>Alphaproteobacteria</taxon>
        <taxon>Sphingomonadales</taxon>
        <taxon>Sphingomonadaceae</taxon>
        <taxon>Sphingobium</taxon>
    </lineage>
</organism>
<evidence type="ECO:0000256" key="1">
    <source>
        <dbReference type="ARBA" id="ARBA00023015"/>
    </source>
</evidence>
<evidence type="ECO:0000313" key="5">
    <source>
        <dbReference type="EMBL" id="EQB32405.1"/>
    </source>
</evidence>
<dbReference type="PANTHER" id="PTHR33154">
    <property type="entry name" value="TRANSCRIPTIONAL REGULATOR, ARSR FAMILY"/>
    <property type="match status" value="1"/>
</dbReference>
<dbReference type="Pfam" id="PF01022">
    <property type="entry name" value="HTH_5"/>
    <property type="match status" value="1"/>
</dbReference>
<evidence type="ECO:0000256" key="3">
    <source>
        <dbReference type="ARBA" id="ARBA00023163"/>
    </source>
</evidence>
<dbReference type="GO" id="GO:0003677">
    <property type="term" value="F:DNA binding"/>
    <property type="evidence" value="ECO:0007669"/>
    <property type="project" value="UniProtKB-KW"/>
</dbReference>
<dbReference type="eggNOG" id="COG0640">
    <property type="taxonomic scope" value="Bacteria"/>
</dbReference>
<reference evidence="5 6" key="1">
    <citation type="journal article" date="2013" name="Genome Announc.">
        <title>Draft Genome Sequence of Sphingobium ummariense Strain RL-3, a Hexachlorocyclohexane-Degrading Bacterium.</title>
        <authorList>
            <person name="Kohli P."/>
            <person name="Dua A."/>
            <person name="Sangwan N."/>
            <person name="Oldach P."/>
            <person name="Khurana J.P."/>
            <person name="Lal R."/>
        </authorList>
    </citation>
    <scope>NUCLEOTIDE SEQUENCE [LARGE SCALE GENOMIC DNA]</scope>
    <source>
        <strain evidence="5 6">RL-3</strain>
    </source>
</reference>
<dbReference type="RefSeq" id="WP_021317661.1">
    <property type="nucleotide sequence ID" value="NZ_AUWY01000071.1"/>
</dbReference>
<dbReference type="Gene3D" id="1.10.10.10">
    <property type="entry name" value="Winged helix-like DNA-binding domain superfamily/Winged helix DNA-binding domain"/>
    <property type="match status" value="1"/>
</dbReference>
<dbReference type="SMART" id="SM00418">
    <property type="entry name" value="HTH_ARSR"/>
    <property type="match status" value="1"/>
</dbReference>
<protein>
    <recommendedName>
        <fullName evidence="4">HTH arsR-type domain-containing protein</fullName>
    </recommendedName>
</protein>
<dbReference type="EMBL" id="AUWY01000071">
    <property type="protein sequence ID" value="EQB32405.1"/>
    <property type="molecule type" value="Genomic_DNA"/>
</dbReference>
<dbReference type="Proteomes" id="UP000015523">
    <property type="component" value="Unassembled WGS sequence"/>
</dbReference>
<keyword evidence="3" id="KW-0804">Transcription</keyword>
<dbReference type="AlphaFoldDB" id="T0IU80"/>
<sequence>MQKLFKALASEPRRRILSYLAAEPLTVGEIADNFEMTLPSISRHLALLKEAGLVREQKRGQYVLYSLAKERLADQLYEFLAPFCPDAQRITDERGRKGGRSKARALN</sequence>
<dbReference type="PRINTS" id="PR00778">
    <property type="entry name" value="HTHARSR"/>
</dbReference>
<dbReference type="SUPFAM" id="SSF46785">
    <property type="entry name" value="Winged helix' DNA-binding domain"/>
    <property type="match status" value="1"/>
</dbReference>
<keyword evidence="2" id="KW-0238">DNA-binding</keyword>
<evidence type="ECO:0000256" key="2">
    <source>
        <dbReference type="ARBA" id="ARBA00023125"/>
    </source>
</evidence>
<dbReference type="PANTHER" id="PTHR33154:SF33">
    <property type="entry name" value="TRANSCRIPTIONAL REPRESSOR SDPR"/>
    <property type="match status" value="1"/>
</dbReference>
<dbReference type="InterPro" id="IPR036390">
    <property type="entry name" value="WH_DNA-bd_sf"/>
</dbReference>
<keyword evidence="6" id="KW-1185">Reference proteome</keyword>
<keyword evidence="1" id="KW-0805">Transcription regulation</keyword>
<accession>T0IU80</accession>
<evidence type="ECO:0000313" key="6">
    <source>
        <dbReference type="Proteomes" id="UP000015523"/>
    </source>
</evidence>
<comment type="caution">
    <text evidence="5">The sequence shown here is derived from an EMBL/GenBank/DDBJ whole genome shotgun (WGS) entry which is preliminary data.</text>
</comment>
<dbReference type="InterPro" id="IPR001845">
    <property type="entry name" value="HTH_ArsR_DNA-bd_dom"/>
</dbReference>
<dbReference type="OrthoDB" id="7391478at2"/>
<dbReference type="InterPro" id="IPR036388">
    <property type="entry name" value="WH-like_DNA-bd_sf"/>
</dbReference>
<dbReference type="PATRIC" id="fig|1346791.3.peg.1756"/>
<dbReference type="GO" id="GO:0003700">
    <property type="term" value="F:DNA-binding transcription factor activity"/>
    <property type="evidence" value="ECO:0007669"/>
    <property type="project" value="InterPro"/>
</dbReference>
<dbReference type="InterPro" id="IPR011991">
    <property type="entry name" value="ArsR-like_HTH"/>
</dbReference>
<evidence type="ECO:0000259" key="4">
    <source>
        <dbReference type="PROSITE" id="PS50987"/>
    </source>
</evidence>
<dbReference type="InterPro" id="IPR051081">
    <property type="entry name" value="HTH_MetalResp_TranReg"/>
</dbReference>
<dbReference type="STRING" id="1346791.M529_09165"/>
<dbReference type="PROSITE" id="PS50987">
    <property type="entry name" value="HTH_ARSR_2"/>
    <property type="match status" value="1"/>
</dbReference>
<gene>
    <name evidence="5" type="ORF">M529_09165</name>
</gene>
<dbReference type="NCBIfam" id="NF033788">
    <property type="entry name" value="HTH_metalloreg"/>
    <property type="match status" value="1"/>
</dbReference>
<feature type="domain" description="HTH arsR-type" evidence="4">
    <location>
        <begin position="1"/>
        <end position="87"/>
    </location>
</feature>
<dbReference type="CDD" id="cd00090">
    <property type="entry name" value="HTH_ARSR"/>
    <property type="match status" value="1"/>
</dbReference>